<keyword evidence="23" id="KW-1185">Reference proteome</keyword>
<dbReference type="InterPro" id="IPR002701">
    <property type="entry name" value="CM_II_prokaryot"/>
</dbReference>
<evidence type="ECO:0000313" key="23">
    <source>
        <dbReference type="Proteomes" id="UP000265703"/>
    </source>
</evidence>
<evidence type="ECO:0000256" key="14">
    <source>
        <dbReference type="ARBA" id="ARBA00023268"/>
    </source>
</evidence>
<dbReference type="InterPro" id="IPR002912">
    <property type="entry name" value="ACT_dom"/>
</dbReference>
<dbReference type="InterPro" id="IPR036979">
    <property type="entry name" value="CM_dom_sf"/>
</dbReference>
<keyword evidence="8" id="KW-0963">Cytoplasm</keyword>
<evidence type="ECO:0000256" key="13">
    <source>
        <dbReference type="ARBA" id="ARBA00023239"/>
    </source>
</evidence>
<dbReference type="PROSITE" id="PS51671">
    <property type="entry name" value="ACT"/>
    <property type="match status" value="1"/>
</dbReference>
<dbReference type="UniPathway" id="UPA00121">
    <property type="reaction ID" value="UER00345"/>
</dbReference>
<dbReference type="FunFam" id="3.40.190.10:FF:000034">
    <property type="entry name" value="Chorismate mutase/prephenate dehydratase"/>
    <property type="match status" value="1"/>
</dbReference>
<comment type="caution">
    <text evidence="22">The sequence shown here is derived from an EMBL/GenBank/DDBJ whole genome shotgun (WGS) entry which is preliminary data.</text>
</comment>
<reference evidence="22 23" key="1">
    <citation type="submission" date="2018-06" db="EMBL/GenBank/DDBJ databases">
        <title>Comparative genomics reveals the genomic features of Rhizophagus irregularis, R. cerebriforme, R. diaphanum and Gigaspora rosea, and their symbiotic lifestyle signature.</title>
        <authorList>
            <person name="Morin E."/>
            <person name="San Clemente H."/>
            <person name="Chen E.C.H."/>
            <person name="De La Providencia I."/>
            <person name="Hainaut M."/>
            <person name="Kuo A."/>
            <person name="Kohler A."/>
            <person name="Murat C."/>
            <person name="Tang N."/>
            <person name="Roy S."/>
            <person name="Loubradou J."/>
            <person name="Henrissat B."/>
            <person name="Grigoriev I.V."/>
            <person name="Corradi N."/>
            <person name="Roux C."/>
            <person name="Martin F.M."/>
        </authorList>
    </citation>
    <scope>NUCLEOTIDE SEQUENCE [LARGE SCALE GENOMIC DNA]</scope>
    <source>
        <strain evidence="22 23">DAOM 227022</strain>
    </source>
</reference>
<dbReference type="InterPro" id="IPR001086">
    <property type="entry name" value="Preph_deHydtase"/>
</dbReference>
<evidence type="ECO:0000256" key="7">
    <source>
        <dbReference type="ARBA" id="ARBA00014401"/>
    </source>
</evidence>
<dbReference type="GO" id="GO:0005737">
    <property type="term" value="C:cytoplasm"/>
    <property type="evidence" value="ECO:0007669"/>
    <property type="project" value="UniProtKB-SubCell"/>
</dbReference>
<evidence type="ECO:0000256" key="6">
    <source>
        <dbReference type="ARBA" id="ARBA00013147"/>
    </source>
</evidence>
<evidence type="ECO:0000256" key="12">
    <source>
        <dbReference type="ARBA" id="ARBA00023235"/>
    </source>
</evidence>
<evidence type="ECO:0000313" key="22">
    <source>
        <dbReference type="EMBL" id="RIA92215.1"/>
    </source>
</evidence>
<dbReference type="STRING" id="658196.A0A397T779"/>
<dbReference type="FunFam" id="3.30.70.260:FF:000012">
    <property type="entry name" value="Prephenate dehydratase"/>
    <property type="match status" value="1"/>
</dbReference>
<sequence length="366" mass="41239">MENLDLQTLNQQIDSIDTKLVQLLNERACISLNIEKVKKEESSDDNENVHAPGREKQTFERIHRLNYGPLSSESLGAIYREIISASISLQKDVSIAYFGPLGSYTHQAAIERFGDGINYFPQPTISDVFDSVEKRRTTYGIVPFENSTYGSVVATLDKFISCKTHILAETYLRINHCLLSKSKFSSLNKVYSHPQGFGQCQKYLDMYLKEVQRVDALSTSKAAEIAASEPYSAAIASITCAELYGLDVLEKDIQDVKNNVTRFFILGSTSDKPSGDDKTFILFTVDHRQPGALCDALSIFKDHNINLTKIDSRPSLQQPWHYVFFIELQGHKEEGEVQKALNEINEFCLDIKILGSYPNQRPESLS</sequence>
<dbReference type="PIRSF" id="PIRSF001500">
    <property type="entry name" value="Chor_mut_pdt_Ppr"/>
    <property type="match status" value="1"/>
</dbReference>
<evidence type="ECO:0000256" key="18">
    <source>
        <dbReference type="SAM" id="Coils"/>
    </source>
</evidence>
<dbReference type="InterPro" id="IPR036263">
    <property type="entry name" value="Chorismate_II_sf"/>
</dbReference>
<feature type="coiled-coil region" evidence="18">
    <location>
        <begin position="6"/>
        <end position="40"/>
    </location>
</feature>
<dbReference type="SUPFAM" id="SSF48600">
    <property type="entry name" value="Chorismate mutase II"/>
    <property type="match status" value="1"/>
</dbReference>
<dbReference type="PANTHER" id="PTHR21022">
    <property type="entry name" value="PREPHENATE DEHYDRATASE P PROTEIN"/>
    <property type="match status" value="1"/>
</dbReference>
<dbReference type="CDD" id="cd13630">
    <property type="entry name" value="PBP2_PDT_1"/>
    <property type="match status" value="1"/>
</dbReference>
<comment type="catalytic activity">
    <reaction evidence="1">
        <text>chorismate = prephenate</text>
        <dbReference type="Rhea" id="RHEA:13897"/>
        <dbReference type="ChEBI" id="CHEBI:29748"/>
        <dbReference type="ChEBI" id="CHEBI:29934"/>
        <dbReference type="EC" id="5.4.99.5"/>
    </reaction>
</comment>
<evidence type="ECO:0000259" key="21">
    <source>
        <dbReference type="PROSITE" id="PS51671"/>
    </source>
</evidence>
<feature type="domain" description="Chorismate mutase" evidence="19">
    <location>
        <begin position="1"/>
        <end position="94"/>
    </location>
</feature>
<keyword evidence="9" id="KW-0028">Amino-acid biosynthesis</keyword>
<dbReference type="CDD" id="cd04905">
    <property type="entry name" value="ACT_CM-PDT"/>
    <property type="match status" value="1"/>
</dbReference>
<dbReference type="Pfam" id="PF00800">
    <property type="entry name" value="PDT"/>
    <property type="match status" value="1"/>
</dbReference>
<proteinExistence type="predicted"/>
<dbReference type="Gene3D" id="3.30.70.260">
    <property type="match status" value="1"/>
</dbReference>
<dbReference type="NCBIfam" id="NF008865">
    <property type="entry name" value="PRK11898.1"/>
    <property type="match status" value="1"/>
</dbReference>
<evidence type="ECO:0000256" key="10">
    <source>
        <dbReference type="ARBA" id="ARBA00023141"/>
    </source>
</evidence>
<keyword evidence="18" id="KW-0175">Coiled coil</keyword>
<dbReference type="Pfam" id="PF01817">
    <property type="entry name" value="CM_2"/>
    <property type="match status" value="1"/>
</dbReference>
<evidence type="ECO:0000256" key="17">
    <source>
        <dbReference type="ARBA" id="ARBA00047848"/>
    </source>
</evidence>
<evidence type="ECO:0000256" key="9">
    <source>
        <dbReference type="ARBA" id="ARBA00022605"/>
    </source>
</evidence>
<dbReference type="AlphaFoldDB" id="A0A397T779"/>
<feature type="domain" description="ACT" evidence="21">
    <location>
        <begin position="281"/>
        <end position="358"/>
    </location>
</feature>
<dbReference type="SUPFAM" id="SSF53850">
    <property type="entry name" value="Periplasmic binding protein-like II"/>
    <property type="match status" value="1"/>
</dbReference>
<dbReference type="InterPro" id="IPR045865">
    <property type="entry name" value="ACT-like_dom_sf"/>
</dbReference>
<evidence type="ECO:0000256" key="3">
    <source>
        <dbReference type="ARBA" id="ARBA00004496"/>
    </source>
</evidence>
<evidence type="ECO:0000256" key="5">
    <source>
        <dbReference type="ARBA" id="ARBA00004817"/>
    </source>
</evidence>
<gene>
    <name evidence="22" type="ORF">C1645_691859</name>
</gene>
<protein>
    <recommendedName>
        <fullName evidence="7">Bifunctional chorismate mutase/prephenate dehydratase</fullName>
        <ecNumber evidence="6">4.2.1.51</ecNumber>
    </recommendedName>
    <alternativeName>
        <fullName evidence="16">Chorismate mutase-prephenate dehydratase</fullName>
    </alternativeName>
    <alternativeName>
        <fullName evidence="15">p-protein</fullName>
    </alternativeName>
</protein>
<dbReference type="PANTHER" id="PTHR21022:SF19">
    <property type="entry name" value="PREPHENATE DEHYDRATASE-RELATED"/>
    <property type="match status" value="1"/>
</dbReference>
<evidence type="ECO:0000256" key="11">
    <source>
        <dbReference type="ARBA" id="ARBA00023222"/>
    </source>
</evidence>
<dbReference type="Pfam" id="PF01842">
    <property type="entry name" value="ACT"/>
    <property type="match status" value="1"/>
</dbReference>
<keyword evidence="13" id="KW-0456">Lyase</keyword>
<accession>A0A397T779</accession>
<evidence type="ECO:0000259" key="19">
    <source>
        <dbReference type="PROSITE" id="PS51168"/>
    </source>
</evidence>
<keyword evidence="14" id="KW-0511">Multifunctional enzyme</keyword>
<name>A0A397T779_9GLOM</name>
<evidence type="ECO:0000256" key="15">
    <source>
        <dbReference type="ARBA" id="ARBA00031175"/>
    </source>
</evidence>
<dbReference type="GO" id="GO:0004664">
    <property type="term" value="F:prephenate dehydratase activity"/>
    <property type="evidence" value="ECO:0007669"/>
    <property type="project" value="UniProtKB-EC"/>
</dbReference>
<organism evidence="22 23">
    <name type="scientific">Glomus cerebriforme</name>
    <dbReference type="NCBI Taxonomy" id="658196"/>
    <lineage>
        <taxon>Eukaryota</taxon>
        <taxon>Fungi</taxon>
        <taxon>Fungi incertae sedis</taxon>
        <taxon>Mucoromycota</taxon>
        <taxon>Glomeromycotina</taxon>
        <taxon>Glomeromycetes</taxon>
        <taxon>Glomerales</taxon>
        <taxon>Glomeraceae</taxon>
        <taxon>Glomus</taxon>
    </lineage>
</organism>
<dbReference type="InterPro" id="IPR008242">
    <property type="entry name" value="Chor_mutase/pphenate_deHydtase"/>
</dbReference>
<comment type="function">
    <text evidence="2">Catalyzes the Claisen rearrangement of chorismate to prephenate and the decarboxylation/dehydration of prephenate to phenylpyruvate.</text>
</comment>
<dbReference type="GO" id="GO:0009094">
    <property type="term" value="P:L-phenylalanine biosynthetic process"/>
    <property type="evidence" value="ECO:0007669"/>
    <property type="project" value="UniProtKB-UniPathway"/>
</dbReference>
<dbReference type="Gene3D" id="1.20.59.10">
    <property type="entry name" value="Chorismate mutase"/>
    <property type="match status" value="1"/>
</dbReference>
<dbReference type="Proteomes" id="UP000265703">
    <property type="component" value="Unassembled WGS sequence"/>
</dbReference>
<comment type="pathway">
    <text evidence="5">Metabolic intermediate biosynthesis; prephenate biosynthesis; prephenate from chorismate: step 1/1.</text>
</comment>
<dbReference type="PROSITE" id="PS51168">
    <property type="entry name" value="CHORISMATE_MUT_2"/>
    <property type="match status" value="1"/>
</dbReference>
<dbReference type="OrthoDB" id="983542at2759"/>
<comment type="subcellular location">
    <subcellularLocation>
        <location evidence="3">Cytoplasm</location>
    </subcellularLocation>
</comment>
<dbReference type="GO" id="GO:0046417">
    <property type="term" value="P:chorismate metabolic process"/>
    <property type="evidence" value="ECO:0007669"/>
    <property type="project" value="InterPro"/>
</dbReference>
<keyword evidence="11" id="KW-0584">Phenylalanine biosynthesis</keyword>
<comment type="pathway">
    <text evidence="4">Amino-acid biosynthesis; L-phenylalanine biosynthesis; phenylpyruvate from prephenate: step 1/1.</text>
</comment>
<keyword evidence="10" id="KW-0057">Aromatic amino acid biosynthesis</keyword>
<evidence type="ECO:0000256" key="16">
    <source>
        <dbReference type="ARBA" id="ARBA00031520"/>
    </source>
</evidence>
<evidence type="ECO:0000256" key="4">
    <source>
        <dbReference type="ARBA" id="ARBA00004741"/>
    </source>
</evidence>
<dbReference type="GO" id="GO:0004106">
    <property type="term" value="F:chorismate mutase activity"/>
    <property type="evidence" value="ECO:0007669"/>
    <property type="project" value="UniProtKB-EC"/>
</dbReference>
<keyword evidence="12" id="KW-0413">Isomerase</keyword>
<comment type="catalytic activity">
    <reaction evidence="17">
        <text>prephenate + H(+) = 3-phenylpyruvate + CO2 + H2O</text>
        <dbReference type="Rhea" id="RHEA:21648"/>
        <dbReference type="ChEBI" id="CHEBI:15377"/>
        <dbReference type="ChEBI" id="CHEBI:15378"/>
        <dbReference type="ChEBI" id="CHEBI:16526"/>
        <dbReference type="ChEBI" id="CHEBI:18005"/>
        <dbReference type="ChEBI" id="CHEBI:29934"/>
        <dbReference type="EC" id="4.2.1.51"/>
    </reaction>
</comment>
<dbReference type="SMART" id="SM00830">
    <property type="entry name" value="CM_2"/>
    <property type="match status" value="1"/>
</dbReference>
<dbReference type="SUPFAM" id="SSF55021">
    <property type="entry name" value="ACT-like"/>
    <property type="match status" value="1"/>
</dbReference>
<dbReference type="PROSITE" id="PS51171">
    <property type="entry name" value="PREPHENATE_DEHYDR_3"/>
    <property type="match status" value="1"/>
</dbReference>
<evidence type="ECO:0000256" key="1">
    <source>
        <dbReference type="ARBA" id="ARBA00000824"/>
    </source>
</evidence>
<dbReference type="EC" id="4.2.1.51" evidence="6"/>
<feature type="domain" description="Prephenate dehydratase" evidence="20">
    <location>
        <begin position="94"/>
        <end position="268"/>
    </location>
</feature>
<evidence type="ECO:0000256" key="2">
    <source>
        <dbReference type="ARBA" id="ARBA00002364"/>
    </source>
</evidence>
<evidence type="ECO:0000256" key="8">
    <source>
        <dbReference type="ARBA" id="ARBA00022490"/>
    </source>
</evidence>
<dbReference type="Gene3D" id="3.40.190.10">
    <property type="entry name" value="Periplasmic binding protein-like II"/>
    <property type="match status" value="2"/>
</dbReference>
<dbReference type="UniPathway" id="UPA00120">
    <property type="reaction ID" value="UER00203"/>
</dbReference>
<dbReference type="EMBL" id="QKYT01000132">
    <property type="protein sequence ID" value="RIA92215.1"/>
    <property type="molecule type" value="Genomic_DNA"/>
</dbReference>
<evidence type="ECO:0000259" key="20">
    <source>
        <dbReference type="PROSITE" id="PS51171"/>
    </source>
</evidence>